<dbReference type="RefSeq" id="WP_054747518.1">
    <property type="nucleotide sequence ID" value="NZ_BKAM01000017.1"/>
</dbReference>
<protein>
    <submittedName>
        <fullName evidence="1">Uncharacterized protein</fullName>
    </submittedName>
</protein>
<name>A0A512PMH0_9LACO</name>
<organism evidence="1 2">
    <name type="scientific">Lentilactobacillus rapi</name>
    <dbReference type="NCBI Taxonomy" id="481723"/>
    <lineage>
        <taxon>Bacteria</taxon>
        <taxon>Bacillati</taxon>
        <taxon>Bacillota</taxon>
        <taxon>Bacilli</taxon>
        <taxon>Lactobacillales</taxon>
        <taxon>Lactobacillaceae</taxon>
        <taxon>Lentilactobacillus</taxon>
    </lineage>
</organism>
<dbReference type="AlphaFoldDB" id="A0A512PMH0"/>
<gene>
    <name evidence="1" type="ORF">LRA02_12630</name>
</gene>
<comment type="caution">
    <text evidence="1">The sequence shown here is derived from an EMBL/GenBank/DDBJ whole genome shotgun (WGS) entry which is preliminary data.</text>
</comment>
<dbReference type="OrthoDB" id="2305807at2"/>
<dbReference type="EMBL" id="BKAM01000017">
    <property type="protein sequence ID" value="GEP72395.1"/>
    <property type="molecule type" value="Genomic_DNA"/>
</dbReference>
<proteinExistence type="predicted"/>
<dbReference type="Proteomes" id="UP000321569">
    <property type="component" value="Unassembled WGS sequence"/>
</dbReference>
<sequence length="59" mass="6536">MEKVIVPVPVEKLQEPANVIANEAQLACQLTINDKHLSIFNNAQTEIISIVLKELTSHV</sequence>
<evidence type="ECO:0000313" key="1">
    <source>
        <dbReference type="EMBL" id="GEP72395.1"/>
    </source>
</evidence>
<accession>A0A512PMH0</accession>
<reference evidence="1 2" key="1">
    <citation type="submission" date="2019-07" db="EMBL/GenBank/DDBJ databases">
        <title>Whole genome shotgun sequence of Lactobacillus rapi NBRC 109618.</title>
        <authorList>
            <person name="Hosoyama A."/>
            <person name="Uohara A."/>
            <person name="Ohji S."/>
            <person name="Ichikawa N."/>
        </authorList>
    </citation>
    <scope>NUCLEOTIDE SEQUENCE [LARGE SCALE GENOMIC DNA]</scope>
    <source>
        <strain evidence="1 2">NBRC 109618</strain>
    </source>
</reference>
<evidence type="ECO:0000313" key="2">
    <source>
        <dbReference type="Proteomes" id="UP000321569"/>
    </source>
</evidence>